<dbReference type="AlphaFoldDB" id="A0A1B7NYZ9"/>
<evidence type="ECO:0000256" key="1">
    <source>
        <dbReference type="SAM" id="MobiDB-lite"/>
    </source>
</evidence>
<dbReference type="Proteomes" id="UP000091918">
    <property type="component" value="Unassembled WGS sequence"/>
</dbReference>
<proteinExistence type="predicted"/>
<keyword evidence="3" id="KW-1185">Reference proteome</keyword>
<evidence type="ECO:0000313" key="3">
    <source>
        <dbReference type="Proteomes" id="UP000091918"/>
    </source>
</evidence>
<protein>
    <submittedName>
        <fullName evidence="2">Uncharacterized protein</fullName>
    </submittedName>
</protein>
<dbReference type="EMBL" id="LGUA01000373">
    <property type="protein sequence ID" value="OAX81996.1"/>
    <property type="molecule type" value="Genomic_DNA"/>
</dbReference>
<gene>
    <name evidence="2" type="ORF">ACJ72_03656</name>
</gene>
<sequence>MGSSRLHAWASDGSPPRPAPTLALGEVMLQLWDRVKPMLESYVGRSPTLLHATNVAEIQRNGGQLQPEVRSK</sequence>
<evidence type="ECO:0000313" key="2">
    <source>
        <dbReference type="EMBL" id="OAX81996.1"/>
    </source>
</evidence>
<organism evidence="2 3">
    <name type="scientific">Emergomyces africanus</name>
    <dbReference type="NCBI Taxonomy" id="1955775"/>
    <lineage>
        <taxon>Eukaryota</taxon>
        <taxon>Fungi</taxon>
        <taxon>Dikarya</taxon>
        <taxon>Ascomycota</taxon>
        <taxon>Pezizomycotina</taxon>
        <taxon>Eurotiomycetes</taxon>
        <taxon>Eurotiomycetidae</taxon>
        <taxon>Onygenales</taxon>
        <taxon>Ajellomycetaceae</taxon>
        <taxon>Emergomyces</taxon>
    </lineage>
</organism>
<feature type="region of interest" description="Disordered" evidence="1">
    <location>
        <begin position="1"/>
        <end position="21"/>
    </location>
</feature>
<reference evidence="2 3" key="1">
    <citation type="submission" date="2015-07" db="EMBL/GenBank/DDBJ databases">
        <title>Emmonsia species relationships and genome sequence.</title>
        <authorList>
            <person name="Cuomo C.A."/>
            <person name="Schwartz I.S."/>
            <person name="Kenyon C."/>
            <person name="de Hoog G.S."/>
            <person name="Govender N.P."/>
            <person name="Botha A."/>
            <person name="Moreno L."/>
            <person name="de Vries M."/>
            <person name="Munoz J.F."/>
            <person name="Stielow J.B."/>
        </authorList>
    </citation>
    <scope>NUCLEOTIDE SEQUENCE [LARGE SCALE GENOMIC DNA]</scope>
    <source>
        <strain evidence="2 3">CBS 136260</strain>
    </source>
</reference>
<accession>A0A1B7NYZ9</accession>
<name>A0A1B7NYZ9_9EURO</name>
<comment type="caution">
    <text evidence="2">The sequence shown here is derived from an EMBL/GenBank/DDBJ whole genome shotgun (WGS) entry which is preliminary data.</text>
</comment>